<evidence type="ECO:0000256" key="1">
    <source>
        <dbReference type="SAM" id="MobiDB-lite"/>
    </source>
</evidence>
<proteinExistence type="predicted"/>
<feature type="compositionally biased region" description="Low complexity" evidence="1">
    <location>
        <begin position="223"/>
        <end position="234"/>
    </location>
</feature>
<organism evidence="2 3">
    <name type="scientific">Hypholoma sublateritium (strain FD-334 SS-4)</name>
    <dbReference type="NCBI Taxonomy" id="945553"/>
    <lineage>
        <taxon>Eukaryota</taxon>
        <taxon>Fungi</taxon>
        <taxon>Dikarya</taxon>
        <taxon>Basidiomycota</taxon>
        <taxon>Agaricomycotina</taxon>
        <taxon>Agaricomycetes</taxon>
        <taxon>Agaricomycetidae</taxon>
        <taxon>Agaricales</taxon>
        <taxon>Agaricineae</taxon>
        <taxon>Strophariaceae</taxon>
        <taxon>Hypholoma</taxon>
    </lineage>
</organism>
<dbReference type="Proteomes" id="UP000054270">
    <property type="component" value="Unassembled WGS sequence"/>
</dbReference>
<feature type="region of interest" description="Disordered" evidence="1">
    <location>
        <begin position="40"/>
        <end position="269"/>
    </location>
</feature>
<protein>
    <submittedName>
        <fullName evidence="2">Uncharacterized protein</fullName>
    </submittedName>
</protein>
<gene>
    <name evidence="2" type="ORF">HYPSUDRAFT_215203</name>
</gene>
<name>A0A0D2NX77_HYPSF</name>
<feature type="region of interest" description="Disordered" evidence="1">
    <location>
        <begin position="1"/>
        <end position="22"/>
    </location>
</feature>
<reference evidence="3" key="1">
    <citation type="submission" date="2014-04" db="EMBL/GenBank/DDBJ databases">
        <title>Evolutionary Origins and Diversification of the Mycorrhizal Mutualists.</title>
        <authorList>
            <consortium name="DOE Joint Genome Institute"/>
            <consortium name="Mycorrhizal Genomics Consortium"/>
            <person name="Kohler A."/>
            <person name="Kuo A."/>
            <person name="Nagy L.G."/>
            <person name="Floudas D."/>
            <person name="Copeland A."/>
            <person name="Barry K.W."/>
            <person name="Cichocki N."/>
            <person name="Veneault-Fourrey C."/>
            <person name="LaButti K."/>
            <person name="Lindquist E.A."/>
            <person name="Lipzen A."/>
            <person name="Lundell T."/>
            <person name="Morin E."/>
            <person name="Murat C."/>
            <person name="Riley R."/>
            <person name="Ohm R."/>
            <person name="Sun H."/>
            <person name="Tunlid A."/>
            <person name="Henrissat B."/>
            <person name="Grigoriev I.V."/>
            <person name="Hibbett D.S."/>
            <person name="Martin F."/>
        </authorList>
    </citation>
    <scope>NUCLEOTIDE SEQUENCE [LARGE SCALE GENOMIC DNA]</scope>
    <source>
        <strain evidence="3">FD-334 SS-4</strain>
    </source>
</reference>
<evidence type="ECO:0000313" key="2">
    <source>
        <dbReference type="EMBL" id="KJA23399.1"/>
    </source>
</evidence>
<feature type="region of interest" description="Disordered" evidence="1">
    <location>
        <begin position="301"/>
        <end position="372"/>
    </location>
</feature>
<feature type="compositionally biased region" description="Pro residues" evidence="1">
    <location>
        <begin position="331"/>
        <end position="342"/>
    </location>
</feature>
<accession>A0A0D2NX77</accession>
<dbReference type="EMBL" id="KN817543">
    <property type="protein sequence ID" value="KJA23399.1"/>
    <property type="molecule type" value="Genomic_DNA"/>
</dbReference>
<evidence type="ECO:0000313" key="3">
    <source>
        <dbReference type="Proteomes" id="UP000054270"/>
    </source>
</evidence>
<sequence>MAQPCAATHRPPALRRAPSHTRTPIARALRISPSLRAVAVDPRTAPHPRPLGLFMSLCSRTPPRPELRGAIPGRQGPAPPASPDPERDACSRPRRHVRHSSGASHARTHGPSRAADETDGRRTTARHDHHFVSAPPLSATSRPWTIGGTVHGTHAPSRRGWTPDQPGDTAPSLALAPRVDALCPTSSRGGGGGGFHAPAPDARAHPRRPTAGAPSVWRTRTQAGGPPAHTRGAPPTTPGRPSPIVAPHRAPWARTGAAHASSEFFPPRTGRAVPAALSRFLSGRRIPVQTTRRHAARLIATHRRRAPRPPAAAHARTAPPQLDAHTHSDDTPPPAARRPPQPARGRGRGRGAAARYRFRHRGSRSAREAEARAPCIAPAIRSAYVPDPLGPTPRTTTAAARAAPARAQDHAGGTQPRVPPWRANSNFQRDARSFCIGRVTTPGRVLLTGIALLPPRARPE</sequence>
<feature type="compositionally biased region" description="Low complexity" evidence="1">
    <location>
        <begin position="311"/>
        <end position="320"/>
    </location>
</feature>
<feature type="compositionally biased region" description="Basic and acidic residues" evidence="1">
    <location>
        <begin position="114"/>
        <end position="126"/>
    </location>
</feature>
<dbReference type="AlphaFoldDB" id="A0A0D2NX77"/>
<keyword evidence="3" id="KW-1185">Reference proteome</keyword>